<feature type="region of interest" description="Disordered" evidence="2">
    <location>
        <begin position="183"/>
        <end position="214"/>
    </location>
</feature>
<evidence type="ECO:0000259" key="3">
    <source>
        <dbReference type="PROSITE" id="PS50966"/>
    </source>
</evidence>
<evidence type="ECO:0000313" key="5">
    <source>
        <dbReference type="Proteomes" id="UP001250214"/>
    </source>
</evidence>
<keyword evidence="1" id="KW-0862">Zinc</keyword>
<dbReference type="EMBL" id="JAVLVT010000004">
    <property type="protein sequence ID" value="MDS1270768.1"/>
    <property type="molecule type" value="Genomic_DNA"/>
</dbReference>
<dbReference type="PANTHER" id="PTHR38133">
    <property type="entry name" value="SLR1429 PROTEIN"/>
    <property type="match status" value="1"/>
</dbReference>
<gene>
    <name evidence="4" type="ORF">RIF23_10695</name>
</gene>
<keyword evidence="5" id="KW-1185">Reference proteome</keyword>
<dbReference type="InterPro" id="IPR007527">
    <property type="entry name" value="Znf_SWIM"/>
</dbReference>
<evidence type="ECO:0000256" key="2">
    <source>
        <dbReference type="SAM" id="MobiDB-lite"/>
    </source>
</evidence>
<keyword evidence="1" id="KW-0479">Metal-binding</keyword>
<evidence type="ECO:0000313" key="4">
    <source>
        <dbReference type="EMBL" id="MDS1270768.1"/>
    </source>
</evidence>
<protein>
    <submittedName>
        <fullName evidence="4">SWIM zinc finger family protein</fullName>
    </submittedName>
</protein>
<name>A0ABU2H664_9ACTN</name>
<evidence type="ECO:0000256" key="1">
    <source>
        <dbReference type="PROSITE-ProRule" id="PRU00325"/>
    </source>
</evidence>
<comment type="caution">
    <text evidence="4">The sequence shown here is derived from an EMBL/GenBank/DDBJ whole genome shotgun (WGS) entry which is preliminary data.</text>
</comment>
<sequence length="284" mass="30463">MSPAPMPSRGSIGQSWWSRRFIDPMEDTADAGRLSRGRSYARGEAIHDVTVEPGTVHAEVAGSGFVPYLVSIGMRTVDEAAWDRICVDLAGRAAYRAALLSGELPPEVEEVFTAAGVELFPREYEDLDAVCTCPDEGEPCKHIAAVLYTFAHHLDDDPFLLLHWLGRGRDLLLEQIRAHSPDAAAAPAAAEPGSENTGSAEDVEDAEDARADDRGLSVRIAPVEECVAAFWTDTEPPPFPTQPGSIDPLTYVDEDAAWLPAALQPLYDRIAADSSLAGSGDPPA</sequence>
<reference evidence="5" key="1">
    <citation type="submission" date="2023-07" db="EMBL/GenBank/DDBJ databases">
        <title>Novel species in the genus Lipingzhangella isolated from Sambhar Salt Lake.</title>
        <authorList>
            <person name="Jiya N."/>
            <person name="Kajale S."/>
            <person name="Sharma A."/>
        </authorList>
    </citation>
    <scope>NUCLEOTIDE SEQUENCE [LARGE SCALE GENOMIC DNA]</scope>
    <source>
        <strain evidence="5">LS1_29</strain>
    </source>
</reference>
<dbReference type="RefSeq" id="WP_310912316.1">
    <property type="nucleotide sequence ID" value="NZ_JAVLVT010000004.1"/>
</dbReference>
<dbReference type="PANTHER" id="PTHR38133:SF1">
    <property type="entry name" value="SLR1429 PROTEIN"/>
    <property type="match status" value="1"/>
</dbReference>
<keyword evidence="1" id="KW-0863">Zinc-finger</keyword>
<dbReference type="PROSITE" id="PS50966">
    <property type="entry name" value="ZF_SWIM"/>
    <property type="match status" value="1"/>
</dbReference>
<dbReference type="Pfam" id="PF04434">
    <property type="entry name" value="SWIM"/>
    <property type="match status" value="1"/>
</dbReference>
<feature type="domain" description="SWIM-type" evidence="3">
    <location>
        <begin position="120"/>
        <end position="151"/>
    </location>
</feature>
<dbReference type="Proteomes" id="UP001250214">
    <property type="component" value="Unassembled WGS sequence"/>
</dbReference>
<proteinExistence type="predicted"/>
<accession>A0ABU2H664</accession>
<organism evidence="4 5">
    <name type="scientific">Lipingzhangella rawalii</name>
    <dbReference type="NCBI Taxonomy" id="2055835"/>
    <lineage>
        <taxon>Bacteria</taxon>
        <taxon>Bacillati</taxon>
        <taxon>Actinomycetota</taxon>
        <taxon>Actinomycetes</taxon>
        <taxon>Streptosporangiales</taxon>
        <taxon>Nocardiopsidaceae</taxon>
        <taxon>Lipingzhangella</taxon>
    </lineage>
</organism>